<dbReference type="EMBL" id="FMJB01000016">
    <property type="protein sequence ID" value="SCM66211.1"/>
    <property type="molecule type" value="Genomic_DNA"/>
</dbReference>
<protein>
    <submittedName>
        <fullName evidence="2">Putative membrane protein</fullName>
    </submittedName>
</protein>
<keyword evidence="1" id="KW-1133">Transmembrane helix</keyword>
<sequence>MIRSSLSVTATIAYALAFLLYFFGISNGIGEAETTTSIFYMALIGAGALIALIWMGKTGEELLYPFILTGAVSVGACFTVILETSFSALLSIGSLAHAAIVNINEIDNSAAFGIHDLKAAALPFLFLAPVLSIYALDRVSKN</sequence>
<feature type="transmembrane region" description="Helical" evidence="1">
    <location>
        <begin position="37"/>
        <end position="55"/>
    </location>
</feature>
<evidence type="ECO:0000256" key="1">
    <source>
        <dbReference type="SAM" id="Phobius"/>
    </source>
</evidence>
<organism evidence="2 3">
    <name type="scientific">Donghicola eburneus</name>
    <dbReference type="NCBI Taxonomy" id="393278"/>
    <lineage>
        <taxon>Bacteria</taxon>
        <taxon>Pseudomonadati</taxon>
        <taxon>Pseudomonadota</taxon>
        <taxon>Alphaproteobacteria</taxon>
        <taxon>Rhodobacterales</taxon>
        <taxon>Roseobacteraceae</taxon>
        <taxon>Donghicola</taxon>
    </lineage>
</organism>
<dbReference type="Proteomes" id="UP000184085">
    <property type="component" value="Unassembled WGS sequence"/>
</dbReference>
<dbReference type="RefSeq" id="WP_072703220.1">
    <property type="nucleotide sequence ID" value="NZ_FMJB01000016.1"/>
</dbReference>
<evidence type="ECO:0000313" key="2">
    <source>
        <dbReference type="EMBL" id="SCM66211.1"/>
    </source>
</evidence>
<name>A0A1M4MVA0_9RHOB</name>
<keyword evidence="3" id="KW-1185">Reference proteome</keyword>
<keyword evidence="1" id="KW-0472">Membrane</keyword>
<feature type="transmembrane region" description="Helical" evidence="1">
    <location>
        <begin position="62"/>
        <end position="82"/>
    </location>
</feature>
<evidence type="ECO:0000313" key="3">
    <source>
        <dbReference type="Proteomes" id="UP000184085"/>
    </source>
</evidence>
<accession>A0A1M4MVA0</accession>
<keyword evidence="1" id="KW-0812">Transmembrane</keyword>
<feature type="transmembrane region" description="Helical" evidence="1">
    <location>
        <begin position="7"/>
        <end position="25"/>
    </location>
</feature>
<reference evidence="3" key="1">
    <citation type="submission" date="2016-09" db="EMBL/GenBank/DDBJ databases">
        <authorList>
            <person name="Wibberg D."/>
        </authorList>
    </citation>
    <scope>NUCLEOTIDE SEQUENCE [LARGE SCALE GENOMIC DNA]</scope>
</reference>
<feature type="transmembrane region" description="Helical" evidence="1">
    <location>
        <begin position="117"/>
        <end position="136"/>
    </location>
</feature>
<dbReference type="AlphaFoldDB" id="A0A1M4MVA0"/>
<proteinExistence type="predicted"/>
<gene>
    <name evidence="2" type="ORF">KARMA_0384</name>
</gene>